<dbReference type="Proteomes" id="UP000257607">
    <property type="component" value="Chromosome"/>
</dbReference>
<name>A0A385ABI0_LATCU</name>
<gene>
    <name evidence="1" type="ORF">DT351_00785</name>
</gene>
<dbReference type="RefSeq" id="WP_116843368.1">
    <property type="nucleotide sequence ID" value="NZ_CP031003.1"/>
</dbReference>
<dbReference type="AlphaFoldDB" id="A0A385ABI0"/>
<dbReference type="Pfam" id="PF16157">
    <property type="entry name" value="DUF4865"/>
    <property type="match status" value="1"/>
</dbReference>
<organism evidence="1 2">
    <name type="scientific">Latilactobacillus curvatus</name>
    <name type="common">Lactobacillus curvatus</name>
    <dbReference type="NCBI Taxonomy" id="28038"/>
    <lineage>
        <taxon>Bacteria</taxon>
        <taxon>Bacillati</taxon>
        <taxon>Bacillota</taxon>
        <taxon>Bacilli</taxon>
        <taxon>Lactobacillales</taxon>
        <taxon>Lactobacillaceae</taxon>
        <taxon>Latilactobacillus</taxon>
    </lineage>
</organism>
<reference evidence="1 2" key="1">
    <citation type="submission" date="2018-07" db="EMBL/GenBank/DDBJ databases">
        <title>Lactobacillus curvatus genome sequence.</title>
        <authorList>
            <person name="Prechtl R."/>
        </authorList>
    </citation>
    <scope>NUCLEOTIDE SEQUENCE [LARGE SCALE GENOMIC DNA]</scope>
    <source>
        <strain evidence="1 2">TMW 1.1928</strain>
    </source>
</reference>
<dbReference type="InterPro" id="IPR032349">
    <property type="entry name" value="DUF4865"/>
</dbReference>
<accession>A0A385ABI0</accession>
<dbReference type="EMBL" id="CP031003">
    <property type="protein sequence ID" value="AXN34995.1"/>
    <property type="molecule type" value="Genomic_DNA"/>
</dbReference>
<evidence type="ECO:0000313" key="1">
    <source>
        <dbReference type="EMBL" id="AXN34995.1"/>
    </source>
</evidence>
<protein>
    <submittedName>
        <fullName evidence="1">DUF4865 family protein</fullName>
    </submittedName>
</protein>
<evidence type="ECO:0000313" key="2">
    <source>
        <dbReference type="Proteomes" id="UP000257607"/>
    </source>
</evidence>
<proteinExistence type="predicted"/>
<sequence length="86" mass="10356">MTSSLSLSPSFSKSKYVIEEYHNIYKQPSLENMTFKAEDFKNILGQVTIYNPDKWKYVNFYFFEQKPEIFKENQKLYSILHLSLEK</sequence>